<dbReference type="Gramene" id="TRITD1Bv1G216290.1">
    <property type="protein sequence ID" value="TRITD1Bv1G216290.1"/>
    <property type="gene ID" value="TRITD1Bv1G216290"/>
</dbReference>
<dbReference type="Proteomes" id="UP000324705">
    <property type="component" value="Chromosome 1B"/>
</dbReference>
<dbReference type="EMBL" id="LT934112">
    <property type="protein sequence ID" value="VAH23104.1"/>
    <property type="molecule type" value="Genomic_DNA"/>
</dbReference>
<protein>
    <submittedName>
        <fullName evidence="1">Uncharacterized protein</fullName>
    </submittedName>
</protein>
<proteinExistence type="predicted"/>
<accession>A0A9R0VCM0</accession>
<evidence type="ECO:0000313" key="1">
    <source>
        <dbReference type="EMBL" id="VAH23104.1"/>
    </source>
</evidence>
<organism evidence="1 2">
    <name type="scientific">Triticum turgidum subsp. durum</name>
    <name type="common">Durum wheat</name>
    <name type="synonym">Triticum durum</name>
    <dbReference type="NCBI Taxonomy" id="4567"/>
    <lineage>
        <taxon>Eukaryota</taxon>
        <taxon>Viridiplantae</taxon>
        <taxon>Streptophyta</taxon>
        <taxon>Embryophyta</taxon>
        <taxon>Tracheophyta</taxon>
        <taxon>Spermatophyta</taxon>
        <taxon>Magnoliopsida</taxon>
        <taxon>Liliopsida</taxon>
        <taxon>Poales</taxon>
        <taxon>Poaceae</taxon>
        <taxon>BOP clade</taxon>
        <taxon>Pooideae</taxon>
        <taxon>Triticodae</taxon>
        <taxon>Triticeae</taxon>
        <taxon>Triticinae</taxon>
        <taxon>Triticum</taxon>
    </lineage>
</organism>
<sequence length="121" mass="13937">MDLVSRTCGVEIRVMTSCMRLDTQQIENIEAKISNTRPRCPTEMQPIRAQSLFLDVGTTNKSMFMFIYYGFFSRNFGDLQAEIIDCLKKCSNQNCLNNVPWFCIHGTVKKIEQVKSEFCSC</sequence>
<gene>
    <name evidence="1" type="ORF">TRITD_1Bv1G216290</name>
</gene>
<keyword evidence="2" id="KW-1185">Reference proteome</keyword>
<dbReference type="Gramene" id="TRITD0Uv1G113630.1">
    <property type="protein sequence ID" value="TRITD0Uv1G113630.1"/>
    <property type="gene ID" value="TRITD0Uv1G113630"/>
</dbReference>
<reference evidence="1 2" key="1">
    <citation type="submission" date="2017-09" db="EMBL/GenBank/DDBJ databases">
        <authorList>
            <consortium name="International Durum Wheat Genome Sequencing Consortium (IDWGSC)"/>
            <person name="Milanesi L."/>
        </authorList>
    </citation>
    <scope>NUCLEOTIDE SEQUENCE [LARGE SCALE GENOMIC DNA]</scope>
    <source>
        <strain evidence="2">cv. Svevo</strain>
    </source>
</reference>
<name>A0A9R0VCM0_TRITD</name>
<evidence type="ECO:0000313" key="2">
    <source>
        <dbReference type="Proteomes" id="UP000324705"/>
    </source>
</evidence>
<dbReference type="AlphaFoldDB" id="A0A9R0VCM0"/>